<dbReference type="EMBL" id="CVQV01000010">
    <property type="protein sequence ID" value="CRK75899.1"/>
    <property type="molecule type" value="Genomic_DNA"/>
</dbReference>
<dbReference type="OrthoDB" id="7849442at2"/>
<feature type="transmembrane region" description="Helical" evidence="1">
    <location>
        <begin position="153"/>
        <end position="180"/>
    </location>
</feature>
<dbReference type="RefSeq" id="WP_048599320.1">
    <property type="nucleotide sequence ID" value="NZ_CVPC01000010.1"/>
</dbReference>
<dbReference type="STRING" id="282199.GCA_001049735_01954"/>
<dbReference type="AlphaFoldDB" id="A0A0U1NN26"/>
<feature type="transmembrane region" description="Helical" evidence="1">
    <location>
        <begin position="12"/>
        <end position="32"/>
    </location>
</feature>
<dbReference type="Proteomes" id="UP000048949">
    <property type="component" value="Unassembled WGS sequence"/>
</dbReference>
<name>A0A0U1NN26_9RHOB</name>
<keyword evidence="1" id="KW-0812">Transmembrane</keyword>
<keyword evidence="1" id="KW-0472">Membrane</keyword>
<feature type="transmembrane region" description="Helical" evidence="1">
    <location>
        <begin position="125"/>
        <end position="147"/>
    </location>
</feature>
<sequence>MRSVSLKAEIEAVFVVTLAYVTLFAVTFLFVMPVQGTYFHWLPMNISLLFLPHGVRLLSIYLFGWKALFYLLPGHIITWAYQSFMLGSEQDVFSAVVSIAASFFAVCLVFRTWTRHSESELRSHWQLILIAGALASIGNGLGHAFIYGGQLDVAWLTLAGGYLIGDVTGLFALLMALIFVSRWYRIWSNKV</sequence>
<accession>A0A0U1NN26</accession>
<reference evidence="2 3" key="1">
    <citation type="submission" date="2015-04" db="EMBL/GenBank/DDBJ databases">
        <authorList>
            <person name="Syromyatnikov M.Y."/>
            <person name="Popov V.N."/>
        </authorList>
    </citation>
    <scope>NUCLEOTIDE SEQUENCE [LARGE SCALE GENOMIC DNA]</scope>
    <source>
        <strain evidence="2 3">CECT 5292</strain>
    </source>
</reference>
<evidence type="ECO:0000313" key="3">
    <source>
        <dbReference type="Proteomes" id="UP000048949"/>
    </source>
</evidence>
<proteinExistence type="predicted"/>
<feature type="transmembrane region" description="Helical" evidence="1">
    <location>
        <begin position="92"/>
        <end position="113"/>
    </location>
</feature>
<evidence type="ECO:0000256" key="1">
    <source>
        <dbReference type="SAM" id="Phobius"/>
    </source>
</evidence>
<keyword evidence="3" id="KW-1185">Reference proteome</keyword>
<organism evidence="2 3">
    <name type="scientific">Nereida ignava</name>
    <dbReference type="NCBI Taxonomy" id="282199"/>
    <lineage>
        <taxon>Bacteria</taxon>
        <taxon>Pseudomonadati</taxon>
        <taxon>Pseudomonadota</taxon>
        <taxon>Alphaproteobacteria</taxon>
        <taxon>Rhodobacterales</taxon>
        <taxon>Roseobacteraceae</taxon>
        <taxon>Nereida</taxon>
    </lineage>
</organism>
<evidence type="ECO:0000313" key="2">
    <source>
        <dbReference type="EMBL" id="CRK75899.1"/>
    </source>
</evidence>
<protein>
    <recommendedName>
        <fullName evidence="4">MASE1 domain-containing protein</fullName>
    </recommendedName>
</protein>
<evidence type="ECO:0008006" key="4">
    <source>
        <dbReference type="Google" id="ProtNLM"/>
    </source>
</evidence>
<keyword evidence="1" id="KW-1133">Transmembrane helix</keyword>
<feature type="transmembrane region" description="Helical" evidence="1">
    <location>
        <begin position="67"/>
        <end position="86"/>
    </location>
</feature>
<gene>
    <name evidence="2" type="ORF">NIG5292_01955</name>
</gene>